<dbReference type="PANTHER" id="PTHR42985:SF5">
    <property type="entry name" value="FI02094P-RELATED"/>
    <property type="match status" value="1"/>
</dbReference>
<comment type="subcellular location">
    <subcellularLocation>
        <location evidence="1">Cell membrane</location>
        <topology evidence="1">Multi-pass membrane protein</topology>
    </subcellularLocation>
</comment>
<keyword evidence="6 12" id="KW-1133">Transmembrane helix</keyword>
<keyword evidence="10" id="KW-0739">Sodium transport</keyword>
<evidence type="ECO:0000256" key="4">
    <source>
        <dbReference type="ARBA" id="ARBA00022475"/>
    </source>
</evidence>
<evidence type="ECO:0000256" key="12">
    <source>
        <dbReference type="SAM" id="Phobius"/>
    </source>
</evidence>
<dbReference type="Pfam" id="PF00474">
    <property type="entry name" value="SSF"/>
    <property type="match status" value="1"/>
</dbReference>
<evidence type="ECO:0000256" key="1">
    <source>
        <dbReference type="ARBA" id="ARBA00004651"/>
    </source>
</evidence>
<feature type="transmembrane region" description="Helical" evidence="12">
    <location>
        <begin position="527"/>
        <end position="548"/>
    </location>
</feature>
<evidence type="ECO:0000256" key="6">
    <source>
        <dbReference type="ARBA" id="ARBA00022989"/>
    </source>
</evidence>
<sequence>METTTAGTTQSTIGSTMAVKTVVSTSSTPDVAFISSTPAFSPETSSSTSGSPSIVEKVNVKDLSSSLQHFGFVDYFVFVAMLVVCAFIGFYFGFIEKKKKKTKGQVSNNEKDAAGAAGIEERRGSEALDYLVGGRKMKVFPVALSLVASFVSGISLLGTSTEIYVYGTQYAFILITLAISGIISWYIFLPVFCNLQLTSTYEYFERRFDYRIRIFGSCLFVVMNILWQPICIYVPALTLNQVSGVSVHLIVPVTSLVCIVYTSVGGIKGVVWTDVIQCIVMVGAMIFVIIKGTADLGGLGVVLDRNDQYDRLVGPDMTLDPTVRMGVGALLIGGAFFKLQANCINQTAVQRFLTLPNMKAVRQALVLSMVGFLLVMGMCIYIGILAFAEYYHCDPITTGLARAKDQVIPLYVMQSAGSVPGVVGLFVAGVFSAALSSLSTALNSLSAVILKDFVEPYRSRPLTERQTAYVLRGVVLIFGLISMASVPVVEKLGMVMQLSSTVASITCGPLLGAFTVGMLLPFVNTKSLLTGISIATTFTGYVVVRAQIALATGQMSFPTKPVSVEECDYDFVLPANWNSTTSAVPKESGMHSVHEISFLWYTAIGSVGTILCSLVATLFFGKQDVREVKMELVAPVLHKYWYGDYKSVSSYDVDQ</sequence>
<keyword evidence="4" id="KW-1003">Cell membrane</keyword>
<dbReference type="InterPro" id="IPR001734">
    <property type="entry name" value="Na/solute_symporter"/>
</dbReference>
<keyword evidence="13" id="KW-1185">Reference proteome</keyword>
<dbReference type="GO" id="GO:0005886">
    <property type="term" value="C:plasma membrane"/>
    <property type="evidence" value="ECO:0007669"/>
    <property type="project" value="UniProtKB-SubCell"/>
</dbReference>
<feature type="transmembrane region" description="Helical" evidence="12">
    <location>
        <begin position="365"/>
        <end position="388"/>
    </location>
</feature>
<organism evidence="13 14">
    <name type="scientific">Drosophila lebanonensis</name>
    <name type="common">Fruit fly</name>
    <name type="synonym">Scaptodrosophila lebanonensis</name>
    <dbReference type="NCBI Taxonomy" id="7225"/>
    <lineage>
        <taxon>Eukaryota</taxon>
        <taxon>Metazoa</taxon>
        <taxon>Ecdysozoa</taxon>
        <taxon>Arthropoda</taxon>
        <taxon>Hexapoda</taxon>
        <taxon>Insecta</taxon>
        <taxon>Pterygota</taxon>
        <taxon>Neoptera</taxon>
        <taxon>Endopterygota</taxon>
        <taxon>Diptera</taxon>
        <taxon>Brachycera</taxon>
        <taxon>Muscomorpha</taxon>
        <taxon>Ephydroidea</taxon>
        <taxon>Drosophilidae</taxon>
        <taxon>Scaptodrosophila</taxon>
    </lineage>
</organism>
<comment type="similarity">
    <text evidence="2 11">Belongs to the sodium:solute symporter (SSF) (TC 2.A.21) family.</text>
</comment>
<dbReference type="Proteomes" id="UP000504634">
    <property type="component" value="Unplaced"/>
</dbReference>
<feature type="transmembrane region" description="Helical" evidence="12">
    <location>
        <begin position="501"/>
        <end position="520"/>
    </location>
</feature>
<evidence type="ECO:0000256" key="7">
    <source>
        <dbReference type="ARBA" id="ARBA00023053"/>
    </source>
</evidence>
<dbReference type="RefSeq" id="XP_030373602.1">
    <property type="nucleotide sequence ID" value="XM_030517742.1"/>
</dbReference>
<accession>A0A6J2TF32</accession>
<name>A0A6J2TF32_DROLE</name>
<dbReference type="PANTHER" id="PTHR42985">
    <property type="entry name" value="SODIUM-COUPLED MONOCARBOXYLATE TRANSPORTER"/>
    <property type="match status" value="1"/>
</dbReference>
<feature type="transmembrane region" description="Helical" evidence="12">
    <location>
        <begin position="469"/>
        <end position="489"/>
    </location>
</feature>
<dbReference type="InterPro" id="IPR051163">
    <property type="entry name" value="Sodium:Solute_Symporter_SSF"/>
</dbReference>
<protein>
    <submittedName>
        <fullName evidence="14">Sodium-coupled monocarboxylate transporter 1 isoform X3</fullName>
    </submittedName>
</protein>
<dbReference type="CTD" id="43136"/>
<evidence type="ECO:0000256" key="3">
    <source>
        <dbReference type="ARBA" id="ARBA00022448"/>
    </source>
</evidence>
<dbReference type="GeneID" id="115623421"/>
<keyword evidence="8" id="KW-0406">Ion transport</keyword>
<keyword evidence="9 12" id="KW-0472">Membrane</keyword>
<keyword evidence="7" id="KW-0915">Sodium</keyword>
<keyword evidence="5 12" id="KW-0812">Transmembrane</keyword>
<proteinExistence type="inferred from homology"/>
<feature type="transmembrane region" description="Helical" evidence="12">
    <location>
        <begin position="214"/>
        <end position="236"/>
    </location>
</feature>
<dbReference type="GO" id="GO:0006814">
    <property type="term" value="P:sodium ion transport"/>
    <property type="evidence" value="ECO:0007669"/>
    <property type="project" value="UniProtKB-KW"/>
</dbReference>
<dbReference type="CDD" id="cd11492">
    <property type="entry name" value="SLC5sbd_NIS-SMVT"/>
    <property type="match status" value="1"/>
</dbReference>
<reference evidence="14" key="1">
    <citation type="submission" date="2025-08" db="UniProtKB">
        <authorList>
            <consortium name="RefSeq"/>
        </authorList>
    </citation>
    <scope>IDENTIFICATION</scope>
    <source>
        <strain evidence="14">11010-0011.00</strain>
        <tissue evidence="14">Whole body</tissue>
    </source>
</reference>
<dbReference type="AlphaFoldDB" id="A0A6J2TF32"/>
<evidence type="ECO:0000256" key="9">
    <source>
        <dbReference type="ARBA" id="ARBA00023136"/>
    </source>
</evidence>
<evidence type="ECO:0000256" key="11">
    <source>
        <dbReference type="RuleBase" id="RU362091"/>
    </source>
</evidence>
<feature type="transmembrane region" description="Helical" evidence="12">
    <location>
        <begin position="242"/>
        <end position="264"/>
    </location>
</feature>
<dbReference type="Gene3D" id="1.20.1730.10">
    <property type="entry name" value="Sodium/glucose cotransporter"/>
    <property type="match status" value="1"/>
</dbReference>
<dbReference type="GO" id="GO:0015293">
    <property type="term" value="F:symporter activity"/>
    <property type="evidence" value="ECO:0007669"/>
    <property type="project" value="TreeGrafter"/>
</dbReference>
<feature type="transmembrane region" description="Helical" evidence="12">
    <location>
        <begin position="422"/>
        <end position="448"/>
    </location>
</feature>
<evidence type="ECO:0000313" key="13">
    <source>
        <dbReference type="Proteomes" id="UP000504634"/>
    </source>
</evidence>
<evidence type="ECO:0000256" key="5">
    <source>
        <dbReference type="ARBA" id="ARBA00022692"/>
    </source>
</evidence>
<dbReference type="NCBIfam" id="TIGR00813">
    <property type="entry name" value="sss"/>
    <property type="match status" value="1"/>
</dbReference>
<keyword evidence="3" id="KW-0813">Transport</keyword>
<evidence type="ECO:0000256" key="10">
    <source>
        <dbReference type="ARBA" id="ARBA00023201"/>
    </source>
</evidence>
<dbReference type="PROSITE" id="PS50283">
    <property type="entry name" value="NA_SOLUT_SYMP_3"/>
    <property type="match status" value="1"/>
</dbReference>
<evidence type="ECO:0000256" key="8">
    <source>
        <dbReference type="ARBA" id="ARBA00023065"/>
    </source>
</evidence>
<dbReference type="InterPro" id="IPR038377">
    <property type="entry name" value="Na/Glc_symporter_sf"/>
</dbReference>
<feature type="transmembrane region" description="Helical" evidence="12">
    <location>
        <begin position="598"/>
        <end position="620"/>
    </location>
</feature>
<feature type="transmembrane region" description="Helical" evidence="12">
    <location>
        <begin position="170"/>
        <end position="193"/>
    </location>
</feature>
<feature type="transmembrane region" description="Helical" evidence="12">
    <location>
        <begin position="325"/>
        <end position="344"/>
    </location>
</feature>
<gene>
    <name evidence="14" type="primary">LOC115623421</name>
</gene>
<feature type="transmembrane region" description="Helical" evidence="12">
    <location>
        <begin position="75"/>
        <end position="95"/>
    </location>
</feature>
<feature type="transmembrane region" description="Helical" evidence="12">
    <location>
        <begin position="139"/>
        <end position="158"/>
    </location>
</feature>
<evidence type="ECO:0000313" key="14">
    <source>
        <dbReference type="RefSeq" id="XP_030373602.1"/>
    </source>
</evidence>
<evidence type="ECO:0000256" key="2">
    <source>
        <dbReference type="ARBA" id="ARBA00006434"/>
    </source>
</evidence>